<name>A0A4Y1ZIH4_9BACL</name>
<evidence type="ECO:0000313" key="1">
    <source>
        <dbReference type="EMBL" id="GAY78783.1"/>
    </source>
</evidence>
<reference evidence="1 2" key="1">
    <citation type="submission" date="2017-11" db="EMBL/GenBank/DDBJ databases">
        <title>Draft Genome Sequence of Sporolactobacillus inulinus NBRC 111894 Isolated from Koso, a Japanese Sugar-Vegetable Fermented Beverage.</title>
        <authorList>
            <person name="Chiou T.Y."/>
            <person name="Oshima K."/>
            <person name="Suda W."/>
            <person name="Hattori M."/>
            <person name="Takahashi T."/>
        </authorList>
    </citation>
    <scope>NUCLEOTIDE SEQUENCE [LARGE SCALE GENOMIC DNA]</scope>
    <source>
        <strain evidence="1 2">NBRC111894</strain>
    </source>
</reference>
<gene>
    <name evidence="1" type="ORF">NBRC111894_4337</name>
</gene>
<dbReference type="EMBL" id="BEXB01000062">
    <property type="protein sequence ID" value="GAY78783.1"/>
    <property type="molecule type" value="Genomic_DNA"/>
</dbReference>
<dbReference type="Proteomes" id="UP000319716">
    <property type="component" value="Unassembled WGS sequence"/>
</dbReference>
<organism evidence="1 2">
    <name type="scientific">Sporolactobacillus inulinus</name>
    <dbReference type="NCBI Taxonomy" id="2078"/>
    <lineage>
        <taxon>Bacteria</taxon>
        <taxon>Bacillati</taxon>
        <taxon>Bacillota</taxon>
        <taxon>Bacilli</taxon>
        <taxon>Bacillales</taxon>
        <taxon>Sporolactobacillaceae</taxon>
        <taxon>Sporolactobacillus</taxon>
    </lineage>
</organism>
<accession>A0A4Y1ZIH4</accession>
<dbReference type="AlphaFoldDB" id="A0A4Y1ZIH4"/>
<comment type="caution">
    <text evidence="1">The sequence shown here is derived from an EMBL/GenBank/DDBJ whole genome shotgun (WGS) entry which is preliminary data.</text>
</comment>
<protein>
    <submittedName>
        <fullName evidence="1">Uncharacterized protein</fullName>
    </submittedName>
</protein>
<sequence>MKAEENNKKAFIEPLYKPAKDPSKRSIIRSVKIEDKKNQVFA</sequence>
<proteinExistence type="predicted"/>
<evidence type="ECO:0000313" key="2">
    <source>
        <dbReference type="Proteomes" id="UP000319716"/>
    </source>
</evidence>